<organism evidence="2 3">
    <name type="scientific">Ottowia testudinis</name>
    <dbReference type="NCBI Taxonomy" id="2816950"/>
    <lineage>
        <taxon>Bacteria</taxon>
        <taxon>Pseudomonadati</taxon>
        <taxon>Pseudomonadota</taxon>
        <taxon>Betaproteobacteria</taxon>
        <taxon>Burkholderiales</taxon>
        <taxon>Comamonadaceae</taxon>
        <taxon>Ottowia</taxon>
    </lineage>
</organism>
<dbReference type="InterPro" id="IPR018715">
    <property type="entry name" value="DUF2239"/>
</dbReference>
<evidence type="ECO:0000313" key="3">
    <source>
        <dbReference type="Proteomes" id="UP000663903"/>
    </source>
</evidence>
<evidence type="ECO:0000313" key="2">
    <source>
        <dbReference type="EMBL" id="QTD46261.1"/>
    </source>
</evidence>
<dbReference type="EMBL" id="CP071796">
    <property type="protein sequence ID" value="QTD46261.1"/>
    <property type="molecule type" value="Genomic_DNA"/>
</dbReference>
<dbReference type="AlphaFoldDB" id="A0A975H4F3"/>
<dbReference type="KEGG" id="otd:J1M35_04995"/>
<sequence>MCAARSLSFTAFADSRRVVTGDLSAVAEALKPLHAGAERLLVFDDSTGAPVDAPPPPEQAGALSAWLSALQAGAPPASAQAAEGGEVAESGAAARRPGVGRPRLGVVSREVTLLPRHWAWLSAQPGGASAALRRLVDEARQQHAARDVRRLARERAYRFMSGIASHLPRFEEASRALFAGDARAFDTHIDAWPPDVRAHLRWLARDAFDMA</sequence>
<gene>
    <name evidence="2" type="ORF">J1M35_04995</name>
</gene>
<accession>A0A975H4F3</accession>
<dbReference type="RefSeq" id="WP_208010160.1">
    <property type="nucleotide sequence ID" value="NZ_CP071796.1"/>
</dbReference>
<name>A0A975H4F3_9BURK</name>
<dbReference type="Pfam" id="PF09998">
    <property type="entry name" value="DUF2239"/>
    <property type="match status" value="1"/>
</dbReference>
<dbReference type="Proteomes" id="UP000663903">
    <property type="component" value="Chromosome"/>
</dbReference>
<reference evidence="2" key="1">
    <citation type="submission" date="2021-03" db="EMBL/GenBank/DDBJ databases">
        <title>Ottowia sp. 27C isolated from the cloaca of a Giant Asian pond turtle (Heosemys grandis).</title>
        <authorList>
            <person name="Spergser J."/>
            <person name="Busse H.-J."/>
        </authorList>
    </citation>
    <scope>NUCLEOTIDE SEQUENCE</scope>
    <source>
        <strain evidence="2">27C</strain>
    </source>
</reference>
<keyword evidence="3" id="KW-1185">Reference proteome</keyword>
<evidence type="ECO:0000256" key="1">
    <source>
        <dbReference type="SAM" id="MobiDB-lite"/>
    </source>
</evidence>
<proteinExistence type="predicted"/>
<feature type="region of interest" description="Disordered" evidence="1">
    <location>
        <begin position="77"/>
        <end position="99"/>
    </location>
</feature>
<protein>
    <submittedName>
        <fullName evidence="2">DUF2239 family protein</fullName>
    </submittedName>
</protein>